<keyword evidence="7" id="KW-1185">Reference proteome</keyword>
<evidence type="ECO:0000313" key="7">
    <source>
        <dbReference type="Proteomes" id="UP000266273"/>
    </source>
</evidence>
<dbReference type="OrthoDB" id="9813151at2"/>
<dbReference type="Gene3D" id="3.40.50.2300">
    <property type="match status" value="1"/>
</dbReference>
<evidence type="ECO:0000256" key="2">
    <source>
        <dbReference type="ARBA" id="ARBA00023015"/>
    </source>
</evidence>
<dbReference type="PANTHER" id="PTHR44591">
    <property type="entry name" value="STRESS RESPONSE REGULATOR PROTEIN 1"/>
    <property type="match status" value="1"/>
</dbReference>
<proteinExistence type="predicted"/>
<evidence type="ECO:0000259" key="5">
    <source>
        <dbReference type="PROSITE" id="PS50110"/>
    </source>
</evidence>
<dbReference type="RefSeq" id="WP_119060459.1">
    <property type="nucleotide sequence ID" value="NZ_QXDF01000001.1"/>
</dbReference>
<sequence length="127" mass="13963">MTNREGAKQSCLIVDDNDEFREVMRDVLLSADWEVEEAVNGDEALQKINDDGFSVVLLDILMPQKDGLEVLLELEKRPQSARPRIVAMSGGGSKVTGSLALQLAKGLGAKKLLLKPFSLKELHEAME</sequence>
<comment type="caution">
    <text evidence="6">The sequence shown here is derived from an EMBL/GenBank/DDBJ whole genome shotgun (WGS) entry which is preliminary data.</text>
</comment>
<dbReference type="SUPFAM" id="SSF52172">
    <property type="entry name" value="CheY-like"/>
    <property type="match status" value="1"/>
</dbReference>
<evidence type="ECO:0000256" key="4">
    <source>
        <dbReference type="PROSITE-ProRule" id="PRU00169"/>
    </source>
</evidence>
<dbReference type="InterPro" id="IPR011006">
    <property type="entry name" value="CheY-like_superfamily"/>
</dbReference>
<evidence type="ECO:0000256" key="1">
    <source>
        <dbReference type="ARBA" id="ARBA00022553"/>
    </source>
</evidence>
<organism evidence="6 7">
    <name type="scientific">Dichotomicrobium thermohalophilum</name>
    <dbReference type="NCBI Taxonomy" id="933063"/>
    <lineage>
        <taxon>Bacteria</taxon>
        <taxon>Pseudomonadati</taxon>
        <taxon>Pseudomonadota</taxon>
        <taxon>Alphaproteobacteria</taxon>
        <taxon>Hyphomicrobiales</taxon>
        <taxon>Hyphomicrobiaceae</taxon>
        <taxon>Dichotomicrobium</taxon>
    </lineage>
</organism>
<dbReference type="AlphaFoldDB" id="A0A397Q569"/>
<protein>
    <submittedName>
        <fullName evidence="6">Response regulator receiver domain-containing protein</fullName>
    </submittedName>
</protein>
<keyword evidence="1 4" id="KW-0597">Phosphoprotein</keyword>
<gene>
    <name evidence="6" type="ORF">BXY53_0639</name>
</gene>
<dbReference type="Pfam" id="PF00072">
    <property type="entry name" value="Response_reg"/>
    <property type="match status" value="1"/>
</dbReference>
<dbReference type="PANTHER" id="PTHR44591:SF3">
    <property type="entry name" value="RESPONSE REGULATORY DOMAIN-CONTAINING PROTEIN"/>
    <property type="match status" value="1"/>
</dbReference>
<dbReference type="PROSITE" id="PS50110">
    <property type="entry name" value="RESPONSE_REGULATORY"/>
    <property type="match status" value="1"/>
</dbReference>
<keyword evidence="3" id="KW-0804">Transcription</keyword>
<dbReference type="CDD" id="cd00156">
    <property type="entry name" value="REC"/>
    <property type="match status" value="1"/>
</dbReference>
<dbReference type="SMART" id="SM00448">
    <property type="entry name" value="REC"/>
    <property type="match status" value="1"/>
</dbReference>
<dbReference type="GO" id="GO:0000160">
    <property type="term" value="P:phosphorelay signal transduction system"/>
    <property type="evidence" value="ECO:0007669"/>
    <property type="project" value="InterPro"/>
</dbReference>
<dbReference type="EMBL" id="QXDF01000001">
    <property type="protein sequence ID" value="RIA55569.1"/>
    <property type="molecule type" value="Genomic_DNA"/>
</dbReference>
<dbReference type="InterPro" id="IPR050595">
    <property type="entry name" value="Bact_response_regulator"/>
</dbReference>
<keyword evidence="2" id="KW-0805">Transcription regulation</keyword>
<evidence type="ECO:0000256" key="3">
    <source>
        <dbReference type="ARBA" id="ARBA00023163"/>
    </source>
</evidence>
<accession>A0A397Q569</accession>
<dbReference type="Proteomes" id="UP000266273">
    <property type="component" value="Unassembled WGS sequence"/>
</dbReference>
<dbReference type="InterPro" id="IPR001789">
    <property type="entry name" value="Sig_transdc_resp-reg_receiver"/>
</dbReference>
<feature type="modified residue" description="4-aspartylphosphate" evidence="4">
    <location>
        <position position="59"/>
    </location>
</feature>
<name>A0A397Q569_9HYPH</name>
<reference evidence="6 7" key="1">
    <citation type="submission" date="2018-08" db="EMBL/GenBank/DDBJ databases">
        <title>Genomic Encyclopedia of Archaeal and Bacterial Type Strains, Phase II (KMG-II): from individual species to whole genera.</title>
        <authorList>
            <person name="Goeker M."/>
        </authorList>
    </citation>
    <scope>NUCLEOTIDE SEQUENCE [LARGE SCALE GENOMIC DNA]</scope>
    <source>
        <strain evidence="6 7">DSM 5002</strain>
    </source>
</reference>
<evidence type="ECO:0000313" key="6">
    <source>
        <dbReference type="EMBL" id="RIA55569.1"/>
    </source>
</evidence>
<feature type="domain" description="Response regulatory" evidence="5">
    <location>
        <begin position="10"/>
        <end position="127"/>
    </location>
</feature>